<dbReference type="CDD" id="cd17928">
    <property type="entry name" value="DEXDc_SecA"/>
    <property type="match status" value="1"/>
</dbReference>
<evidence type="ECO:0000256" key="2">
    <source>
        <dbReference type="ARBA" id="ARBA00022475"/>
    </source>
</evidence>
<keyword evidence="9" id="KW-0472">Membrane</keyword>
<dbReference type="SUPFAM" id="SSF52540">
    <property type="entry name" value="P-loop containing nucleoside triphosphate hydrolases"/>
    <property type="match status" value="2"/>
</dbReference>
<dbReference type="PRINTS" id="PR00906">
    <property type="entry name" value="SECA"/>
</dbReference>
<dbReference type="GO" id="GO:0006886">
    <property type="term" value="P:intracellular protein transport"/>
    <property type="evidence" value="ECO:0007669"/>
    <property type="project" value="InterPro"/>
</dbReference>
<dbReference type="GO" id="GO:0005829">
    <property type="term" value="C:cytosol"/>
    <property type="evidence" value="ECO:0007669"/>
    <property type="project" value="TreeGrafter"/>
</dbReference>
<keyword evidence="6" id="KW-0653">Protein transport</keyword>
<dbReference type="GO" id="GO:0006605">
    <property type="term" value="P:protein targeting"/>
    <property type="evidence" value="ECO:0007669"/>
    <property type="project" value="InterPro"/>
</dbReference>
<feature type="domain" description="SecA family profile" evidence="12">
    <location>
        <begin position="10"/>
        <end position="616"/>
    </location>
</feature>
<keyword evidence="7" id="KW-1278">Translocase</keyword>
<organism evidence="13 14">
    <name type="scientific">Novipirellula artificiosorum</name>
    <dbReference type="NCBI Taxonomy" id="2528016"/>
    <lineage>
        <taxon>Bacteria</taxon>
        <taxon>Pseudomonadati</taxon>
        <taxon>Planctomycetota</taxon>
        <taxon>Planctomycetia</taxon>
        <taxon>Pirellulales</taxon>
        <taxon>Pirellulaceae</taxon>
        <taxon>Novipirellula</taxon>
    </lineage>
</organism>
<dbReference type="GO" id="GO:0017038">
    <property type="term" value="P:protein import"/>
    <property type="evidence" value="ECO:0007669"/>
    <property type="project" value="InterPro"/>
</dbReference>
<dbReference type="PROSITE" id="PS51194">
    <property type="entry name" value="HELICASE_CTER"/>
    <property type="match status" value="1"/>
</dbReference>
<evidence type="ECO:0000259" key="12">
    <source>
        <dbReference type="PROSITE" id="PS51196"/>
    </source>
</evidence>
<sequence>MSSRVFPRGERAKQARCISGRLHRPDWIPSQLQRTRQLSEALRDSSDAELAEQTDRLRRSVTATSEDELIPLAAASVVEAVRRVMNLDLFDVQLHAGLIVACDAVAEMQTGEGKTLSGIFPTYYKAIRGRGVHVVMPNEYLASRDYEYLTPVFHRLATTTGLIGDDRSRSENRQAYRADVTYGPAHTFGFDFLRDQVLADRSSRRLGDRVFEMLERPSESELPVQRGLYAAIIDEVDHVLIDDAVSPLLLSAHQGDRAVDASIHLRAIDVAKAMNPIADFYVDRTTRQVHLSDAGYHSAYRHTEMAIHPRLVRPWHEYVVLALRTAHLYHRDVEYVVHQGKVKIVDSATGRIFEDRSWSDGLHQAVEAAEGLPITPERYAVARITRQRFFREYECLAGMTGTVDGCQHEFATVYGVPVMTVPLRVSSQRQRLADAVTPTSDAKWQQIAEETERLSKAGRPVLIGTSTISESHEIAEHLSQRGLSFHLLNGVQDADEASIVALAGRSGAITVATNLAGRGTDITLDSEAEQAGGLHVIVSQRNPLSRVERQLIGRCARCGDPGSARVYLSAEDQLICDHAPWIRRAIVRATRLCRTPSPKIERYLRRIQADRQRHFENQRWKLLQSDQDRELMLRRGQAAIACDQL</sequence>
<dbReference type="PROSITE" id="PS51196">
    <property type="entry name" value="SECA_MOTOR_DEAD"/>
    <property type="match status" value="1"/>
</dbReference>
<dbReference type="SMART" id="SM00957">
    <property type="entry name" value="SecA_DEAD"/>
    <property type="match status" value="1"/>
</dbReference>
<feature type="domain" description="Helicase C-terminal" evidence="11">
    <location>
        <begin position="446"/>
        <end position="608"/>
    </location>
</feature>
<dbReference type="InterPro" id="IPR044722">
    <property type="entry name" value="SecA_SF2_C"/>
</dbReference>
<keyword evidence="2" id="KW-1003">Cell membrane</keyword>
<dbReference type="PANTHER" id="PTHR30612">
    <property type="entry name" value="SECA INNER MEMBRANE COMPONENT OF SEC PROTEIN SECRETION SYSTEM"/>
    <property type="match status" value="1"/>
</dbReference>
<evidence type="ECO:0000313" key="13">
    <source>
        <dbReference type="EMBL" id="TWU36175.1"/>
    </source>
</evidence>
<dbReference type="GO" id="GO:0005886">
    <property type="term" value="C:plasma membrane"/>
    <property type="evidence" value="ECO:0007669"/>
    <property type="project" value="TreeGrafter"/>
</dbReference>
<dbReference type="SUPFAM" id="SSF81767">
    <property type="entry name" value="Pre-protein crosslinking domain of SecA"/>
    <property type="match status" value="1"/>
</dbReference>
<evidence type="ECO:0000256" key="9">
    <source>
        <dbReference type="ARBA" id="ARBA00023136"/>
    </source>
</evidence>
<dbReference type="RefSeq" id="WP_146528195.1">
    <property type="nucleotide sequence ID" value="NZ_SJPV01000006.1"/>
</dbReference>
<dbReference type="GO" id="GO:0031522">
    <property type="term" value="C:cell envelope Sec protein transport complex"/>
    <property type="evidence" value="ECO:0007669"/>
    <property type="project" value="TreeGrafter"/>
</dbReference>
<evidence type="ECO:0000256" key="5">
    <source>
        <dbReference type="ARBA" id="ARBA00022840"/>
    </source>
</evidence>
<gene>
    <name evidence="13" type="ORF">Poly41_39290</name>
</gene>
<dbReference type="SMART" id="SM00958">
    <property type="entry name" value="SecA_PP_bind"/>
    <property type="match status" value="1"/>
</dbReference>
<evidence type="ECO:0000256" key="8">
    <source>
        <dbReference type="ARBA" id="ARBA00023010"/>
    </source>
</evidence>
<dbReference type="OrthoDB" id="2486044at2"/>
<keyword evidence="5" id="KW-0067">ATP-binding</keyword>
<keyword evidence="4" id="KW-0547">Nucleotide-binding</keyword>
<dbReference type="Proteomes" id="UP000319143">
    <property type="component" value="Unassembled WGS sequence"/>
</dbReference>
<reference evidence="13 14" key="1">
    <citation type="submission" date="2019-02" db="EMBL/GenBank/DDBJ databases">
        <title>Deep-cultivation of Planctomycetes and their phenomic and genomic characterization uncovers novel biology.</title>
        <authorList>
            <person name="Wiegand S."/>
            <person name="Jogler M."/>
            <person name="Boedeker C."/>
            <person name="Pinto D."/>
            <person name="Vollmers J."/>
            <person name="Rivas-Marin E."/>
            <person name="Kohn T."/>
            <person name="Peeters S.H."/>
            <person name="Heuer A."/>
            <person name="Rast P."/>
            <person name="Oberbeckmann S."/>
            <person name="Bunk B."/>
            <person name="Jeske O."/>
            <person name="Meyerdierks A."/>
            <person name="Storesund J.E."/>
            <person name="Kallscheuer N."/>
            <person name="Luecker S."/>
            <person name="Lage O.M."/>
            <person name="Pohl T."/>
            <person name="Merkel B.J."/>
            <person name="Hornburger P."/>
            <person name="Mueller R.-W."/>
            <person name="Bruemmer F."/>
            <person name="Labrenz M."/>
            <person name="Spormann A.M."/>
            <person name="Op Den Camp H."/>
            <person name="Overmann J."/>
            <person name="Amann R."/>
            <person name="Jetten M.S.M."/>
            <person name="Mascher T."/>
            <person name="Medema M.H."/>
            <person name="Devos D.P."/>
            <person name="Kaster A.-K."/>
            <person name="Ovreas L."/>
            <person name="Rohde M."/>
            <person name="Galperin M.Y."/>
            <person name="Jogler C."/>
        </authorList>
    </citation>
    <scope>NUCLEOTIDE SEQUENCE [LARGE SCALE GENOMIC DNA]</scope>
    <source>
        <strain evidence="13 14">Poly41</strain>
    </source>
</reference>
<evidence type="ECO:0000259" key="11">
    <source>
        <dbReference type="PROSITE" id="PS51194"/>
    </source>
</evidence>
<dbReference type="GO" id="GO:0005524">
    <property type="term" value="F:ATP binding"/>
    <property type="evidence" value="ECO:0007669"/>
    <property type="project" value="UniProtKB-KW"/>
</dbReference>
<protein>
    <submittedName>
        <fullName evidence="13">Preprotein translocase subunit SecA</fullName>
    </submittedName>
</protein>
<dbReference type="EMBL" id="SJPV01000006">
    <property type="protein sequence ID" value="TWU36175.1"/>
    <property type="molecule type" value="Genomic_DNA"/>
</dbReference>
<evidence type="ECO:0000256" key="7">
    <source>
        <dbReference type="ARBA" id="ARBA00022967"/>
    </source>
</evidence>
<dbReference type="Pfam" id="PF01043">
    <property type="entry name" value="SecA_PP_bind"/>
    <property type="match status" value="1"/>
</dbReference>
<dbReference type="InterPro" id="IPR014001">
    <property type="entry name" value="Helicase_ATP-bd"/>
</dbReference>
<dbReference type="PROSITE" id="PS51192">
    <property type="entry name" value="HELICASE_ATP_BIND_1"/>
    <property type="match status" value="1"/>
</dbReference>
<dbReference type="InterPro" id="IPR011130">
    <property type="entry name" value="SecA_preprotein_X-link_dom"/>
</dbReference>
<dbReference type="InterPro" id="IPR027417">
    <property type="entry name" value="P-loop_NTPase"/>
</dbReference>
<dbReference type="PANTHER" id="PTHR30612:SF0">
    <property type="entry name" value="CHLOROPLAST PROTEIN-TRANSPORTING ATPASE"/>
    <property type="match status" value="1"/>
</dbReference>
<dbReference type="InterPro" id="IPR036670">
    <property type="entry name" value="SecA_X-link_sf"/>
</dbReference>
<keyword evidence="1" id="KW-0813">Transport</keyword>
<dbReference type="InterPro" id="IPR001650">
    <property type="entry name" value="Helicase_C-like"/>
</dbReference>
<keyword evidence="8" id="KW-0811">Translocation</keyword>
<dbReference type="Gene3D" id="3.90.1440.10">
    <property type="entry name" value="SecA, preprotein cross-linking domain"/>
    <property type="match status" value="1"/>
</dbReference>
<evidence type="ECO:0000313" key="14">
    <source>
        <dbReference type="Proteomes" id="UP000319143"/>
    </source>
</evidence>
<accession>A0A5C6DIX1</accession>
<evidence type="ECO:0000259" key="10">
    <source>
        <dbReference type="PROSITE" id="PS51192"/>
    </source>
</evidence>
<dbReference type="Gene3D" id="3.40.50.300">
    <property type="entry name" value="P-loop containing nucleotide triphosphate hydrolases"/>
    <property type="match status" value="2"/>
</dbReference>
<dbReference type="GO" id="GO:0043952">
    <property type="term" value="P:protein transport by the Sec complex"/>
    <property type="evidence" value="ECO:0007669"/>
    <property type="project" value="TreeGrafter"/>
</dbReference>
<dbReference type="InterPro" id="IPR000185">
    <property type="entry name" value="SecA"/>
</dbReference>
<proteinExistence type="predicted"/>
<comment type="caution">
    <text evidence="13">The sequence shown here is derived from an EMBL/GenBank/DDBJ whole genome shotgun (WGS) entry which is preliminary data.</text>
</comment>
<name>A0A5C6DIX1_9BACT</name>
<evidence type="ECO:0000256" key="3">
    <source>
        <dbReference type="ARBA" id="ARBA00022490"/>
    </source>
</evidence>
<evidence type="ECO:0000256" key="1">
    <source>
        <dbReference type="ARBA" id="ARBA00022448"/>
    </source>
</evidence>
<keyword evidence="14" id="KW-1185">Reference proteome</keyword>
<dbReference type="AlphaFoldDB" id="A0A5C6DIX1"/>
<dbReference type="InterPro" id="IPR014018">
    <property type="entry name" value="SecA_motor_DEAD"/>
</dbReference>
<feature type="domain" description="Helicase ATP-binding" evidence="10">
    <location>
        <begin position="95"/>
        <end position="272"/>
    </location>
</feature>
<keyword evidence="3" id="KW-0963">Cytoplasm</keyword>
<dbReference type="CDD" id="cd18803">
    <property type="entry name" value="SF2_C_secA"/>
    <property type="match status" value="1"/>
</dbReference>
<dbReference type="Pfam" id="PF07517">
    <property type="entry name" value="SecA_DEAD"/>
    <property type="match status" value="1"/>
</dbReference>
<evidence type="ECO:0000256" key="4">
    <source>
        <dbReference type="ARBA" id="ARBA00022741"/>
    </source>
</evidence>
<evidence type="ECO:0000256" key="6">
    <source>
        <dbReference type="ARBA" id="ARBA00022927"/>
    </source>
</evidence>
<dbReference type="Pfam" id="PF21090">
    <property type="entry name" value="P-loop_SecA"/>
    <property type="match status" value="1"/>
</dbReference>
<dbReference type="InterPro" id="IPR011115">
    <property type="entry name" value="SecA_DEAD"/>
</dbReference>